<dbReference type="SUPFAM" id="SSF53098">
    <property type="entry name" value="Ribonuclease H-like"/>
    <property type="match status" value="1"/>
</dbReference>
<dbReference type="VEuPathDB" id="FungiDB:DIURU_001266"/>
<dbReference type="RefSeq" id="XP_034013996.1">
    <property type="nucleotide sequence ID" value="XM_034153790.1"/>
</dbReference>
<gene>
    <name evidence="1" type="ORF">DIURU_001266</name>
</gene>
<dbReference type="InterPro" id="IPR039637">
    <property type="entry name" value="CNOT7/CNOT8/Pop2"/>
</dbReference>
<dbReference type="GeneID" id="54779919"/>
<accession>A0A642UV83</accession>
<comment type="caution">
    <text evidence="1">The sequence shown here is derived from an EMBL/GenBank/DDBJ whole genome shotgun (WGS) entry which is preliminary data.</text>
</comment>
<organism evidence="1 2">
    <name type="scientific">Diutina rugosa</name>
    <name type="common">Yeast</name>
    <name type="synonym">Candida rugosa</name>
    <dbReference type="NCBI Taxonomy" id="5481"/>
    <lineage>
        <taxon>Eukaryota</taxon>
        <taxon>Fungi</taxon>
        <taxon>Dikarya</taxon>
        <taxon>Ascomycota</taxon>
        <taxon>Saccharomycotina</taxon>
        <taxon>Pichiomycetes</taxon>
        <taxon>Debaryomycetaceae</taxon>
        <taxon>Diutina</taxon>
    </lineage>
</organism>
<dbReference type="EMBL" id="SWFT01000038">
    <property type="protein sequence ID" value="KAA8906083.1"/>
    <property type="molecule type" value="Genomic_DNA"/>
</dbReference>
<dbReference type="PANTHER" id="PTHR10797">
    <property type="entry name" value="CCR4-NOT TRANSCRIPTION COMPLEX SUBUNIT"/>
    <property type="match status" value="1"/>
</dbReference>
<dbReference type="Proteomes" id="UP000449547">
    <property type="component" value="Unassembled WGS sequence"/>
</dbReference>
<reference evidence="1 2" key="1">
    <citation type="submission" date="2019-07" db="EMBL/GenBank/DDBJ databases">
        <title>Genome assembly of two rare yeast pathogens: Diutina rugosa and Trichomonascus ciferrii.</title>
        <authorList>
            <person name="Mixao V."/>
            <person name="Saus E."/>
            <person name="Hansen A."/>
            <person name="Lass-Flor C."/>
            <person name="Gabaldon T."/>
        </authorList>
    </citation>
    <scope>NUCLEOTIDE SEQUENCE [LARGE SCALE GENOMIC DNA]</scope>
    <source>
        <strain evidence="1 2">CBS 613</strain>
    </source>
</reference>
<proteinExistence type="predicted"/>
<dbReference type="GO" id="GO:0003676">
    <property type="term" value="F:nucleic acid binding"/>
    <property type="evidence" value="ECO:0007669"/>
    <property type="project" value="InterPro"/>
</dbReference>
<dbReference type="InterPro" id="IPR012337">
    <property type="entry name" value="RNaseH-like_sf"/>
</dbReference>
<name>A0A642UV83_DIURU</name>
<evidence type="ECO:0000313" key="1">
    <source>
        <dbReference type="EMBL" id="KAA8906083.1"/>
    </source>
</evidence>
<evidence type="ECO:0000313" key="2">
    <source>
        <dbReference type="Proteomes" id="UP000449547"/>
    </source>
</evidence>
<dbReference type="InterPro" id="IPR036397">
    <property type="entry name" value="RNaseH_sf"/>
</dbReference>
<sequence length="418" mass="46990">MNVNPHLQYLHQNAGTSPQVSQLQLQQQQQQQQQQQAQLRQQQLLSQQMAAAQPNPNQSNPVLSLQLQQQLAQAQAQQLGQVPQPASSQPLVVPIIKEVWSHNVEQEFHNLRSFISDKSYDVFITTHQEIPGIVARPVGQFKSSSDYHFQTLRSNSDLLNLIQLSLCITRIKLSDTEKTDEPEVSASVIWQFNFLYDLSKEMYNEEHLSMLSQSAQINFGAHMTQGIPHFTFSELMIESGLLLDTSINWISYHAGYDLGFFISLLINDDLPVDETEFFWWCQKYFPNFYDLKFIGGQLLAPTKNGSAEESKTKPSIEYLAEELHLLPIPPAIRQHFSAQFPSPQQSMTSTLNAYLSMECFKELVKQSGISMSVLSQYKGHIWGLGSVTGEAAEVPLANGTPSTPASAKAGLVHFGRPL</sequence>
<protein>
    <submittedName>
        <fullName evidence="1">Uncharacterized protein</fullName>
    </submittedName>
</protein>
<dbReference type="OMA" id="WQFNFLY"/>
<dbReference type="OrthoDB" id="1164111at2759"/>
<dbReference type="Gene3D" id="3.30.420.10">
    <property type="entry name" value="Ribonuclease H-like superfamily/Ribonuclease H"/>
    <property type="match status" value="1"/>
</dbReference>
<keyword evidence="2" id="KW-1185">Reference proteome</keyword>
<dbReference type="AlphaFoldDB" id="A0A642UV83"/>
<dbReference type="GO" id="GO:0004535">
    <property type="term" value="F:poly(A)-specific ribonuclease activity"/>
    <property type="evidence" value="ECO:0007669"/>
    <property type="project" value="InterPro"/>
</dbReference>
<dbReference type="GO" id="GO:0030014">
    <property type="term" value="C:CCR4-NOT complex"/>
    <property type="evidence" value="ECO:0007669"/>
    <property type="project" value="InterPro"/>
</dbReference>